<feature type="domain" description="Heterokaryon incompatibility" evidence="1">
    <location>
        <begin position="77"/>
        <end position="230"/>
    </location>
</feature>
<gene>
    <name evidence="2" type="ORF">BTUL_0317g00040</name>
</gene>
<name>A0A4Z1E715_9HELO</name>
<keyword evidence="3" id="KW-1185">Reference proteome</keyword>
<dbReference type="InterPro" id="IPR052895">
    <property type="entry name" value="HetReg/Transcr_Mod"/>
</dbReference>
<proteinExistence type="predicted"/>
<evidence type="ECO:0000259" key="1">
    <source>
        <dbReference type="Pfam" id="PF06985"/>
    </source>
</evidence>
<dbReference type="Pfam" id="PF06985">
    <property type="entry name" value="HET"/>
    <property type="match status" value="1"/>
</dbReference>
<dbReference type="PANTHER" id="PTHR24148:SF73">
    <property type="entry name" value="HET DOMAIN PROTEIN (AFU_ORTHOLOGUE AFUA_8G01020)"/>
    <property type="match status" value="1"/>
</dbReference>
<dbReference type="Pfam" id="PF26639">
    <property type="entry name" value="Het-6_barrel"/>
    <property type="match status" value="1"/>
</dbReference>
<sequence>MGFIASPHLLGTLKIIDIIPTSPEDDRTMENSTTNKDHTGLAKPKFRLLHLESGTGNQQLCATIHVEHIDIAAANGYICLSYVWGTEISTEHIKVDGDEISIHESLLTSLRHIRKSHETLVLWIDALCVDQNDLDEKASQIANLGEIFSRCSLVYIWLGAPPNHISTTENPFQLIQHFSDNMHYHELAGYYKANSGWICFGENKEFNDLWDRFLLVSNSTWFTRSWTVQEAVLSPNPVLCYRNWRSSLDTLISARRNRKCHTFNETQCCKNSLGAFSRFKITALDQFFLEIELIERYRQDYSLQDPSLYCRNTIRAFPELTHRPFYEIVLTFSNKVCMEPRDRIFSVLAMAQSLTMKSYRPNYSAKLTDVYTEVFKLMLQETGNDYRCMIGPAFGSDHSNLPSWVPDFSITIPLVEIEAVIRRISSSTLCEASGKKFGVFQIHGPELSVSGRWLDTISIVGSLLPTVNIPAEALKSILMNWKSLCENIVGTCREVSARMALSRVICASKIADGVSLYGRHHEWRQIKASDLPSMEEWGQFLGGDIWTLQEEYRGAFEIASTGRCFYVTKNGKMGLCYPQVKTGDQVWVLKNSNSPFVLRNVDSESSDARLYRFIGDCYLDRTTDEEIVTATREENCITLV</sequence>
<protein>
    <recommendedName>
        <fullName evidence="1">Heterokaryon incompatibility domain-containing protein</fullName>
    </recommendedName>
</protein>
<evidence type="ECO:0000313" key="3">
    <source>
        <dbReference type="Proteomes" id="UP000297777"/>
    </source>
</evidence>
<reference evidence="2 3" key="1">
    <citation type="submission" date="2017-12" db="EMBL/GenBank/DDBJ databases">
        <title>Comparative genomics of Botrytis spp.</title>
        <authorList>
            <person name="Valero-Jimenez C.A."/>
            <person name="Tapia P."/>
            <person name="Veloso J."/>
            <person name="Silva-Moreno E."/>
            <person name="Staats M."/>
            <person name="Valdes J.H."/>
            <person name="Van Kan J.A.L."/>
        </authorList>
    </citation>
    <scope>NUCLEOTIDE SEQUENCE [LARGE SCALE GENOMIC DNA]</scope>
    <source>
        <strain evidence="2 3">Bt9001</strain>
    </source>
</reference>
<evidence type="ECO:0000313" key="2">
    <source>
        <dbReference type="EMBL" id="TGO07160.1"/>
    </source>
</evidence>
<dbReference type="AlphaFoldDB" id="A0A4Z1E715"/>
<comment type="caution">
    <text evidence="2">The sequence shown here is derived from an EMBL/GenBank/DDBJ whole genome shotgun (WGS) entry which is preliminary data.</text>
</comment>
<accession>A0A4Z1E715</accession>
<dbReference type="OrthoDB" id="2157530at2759"/>
<dbReference type="EMBL" id="PQXH01000315">
    <property type="protein sequence ID" value="TGO07160.1"/>
    <property type="molecule type" value="Genomic_DNA"/>
</dbReference>
<dbReference type="InterPro" id="IPR010730">
    <property type="entry name" value="HET"/>
</dbReference>
<organism evidence="2 3">
    <name type="scientific">Botrytis tulipae</name>
    <dbReference type="NCBI Taxonomy" id="87230"/>
    <lineage>
        <taxon>Eukaryota</taxon>
        <taxon>Fungi</taxon>
        <taxon>Dikarya</taxon>
        <taxon>Ascomycota</taxon>
        <taxon>Pezizomycotina</taxon>
        <taxon>Leotiomycetes</taxon>
        <taxon>Helotiales</taxon>
        <taxon>Sclerotiniaceae</taxon>
        <taxon>Botrytis</taxon>
    </lineage>
</organism>
<dbReference type="Proteomes" id="UP000297777">
    <property type="component" value="Unassembled WGS sequence"/>
</dbReference>
<dbReference type="PANTHER" id="PTHR24148">
    <property type="entry name" value="ANKYRIN REPEAT DOMAIN-CONTAINING PROTEIN 39 HOMOLOG-RELATED"/>
    <property type="match status" value="1"/>
</dbReference>